<keyword evidence="1" id="KW-0597">Phosphoprotein</keyword>
<feature type="region of interest" description="Disordered" evidence="2">
    <location>
        <begin position="1"/>
        <end position="130"/>
    </location>
</feature>
<feature type="domain" description="R3H" evidence="3">
    <location>
        <begin position="164"/>
        <end position="227"/>
    </location>
</feature>
<evidence type="ECO:0008006" key="7">
    <source>
        <dbReference type="Google" id="ProtNLM"/>
    </source>
</evidence>
<feature type="region of interest" description="Disordered" evidence="2">
    <location>
        <begin position="451"/>
        <end position="506"/>
    </location>
</feature>
<feature type="compositionally biased region" description="Low complexity" evidence="2">
    <location>
        <begin position="482"/>
        <end position="499"/>
    </location>
</feature>
<evidence type="ECO:0000256" key="2">
    <source>
        <dbReference type="SAM" id="MobiDB-lite"/>
    </source>
</evidence>
<sequence length="776" mass="84300">MSEPGDLSQAIVEEGGPEQETTTPENGVVKSESLDEEEKLELQRRLAAQNQERRKSKSGAGKGKLTRSLAVCEESSARPGGESLQDQESVHLQLSSFPSLQEDDKSRKDDSEREKEKDKNKDKTSEKPKIRMLSKDCSQEYTDSTGIDLHEFLINTLKNNSRDRMILLKMEQEIIDFIGDNNNHYKKFPQMSSYQRMLVHRVAAYFGLDHNVDQTGKSVIINKTGNTRIPEQRFCDHLKDEKGEESQKRFILKRDNSSIDKEDPQSVCSQESLFVENSRLLEDSNICSETYKKRQLFRGNRDSSGRTSGSRQSSSENELKWSDHQRAWSSTDSDSSNRNLKPAMTKTASFGGITVLTRGDSTSSTRSAGKLSKAGSESSSSAGSSGSLSRPHPPLQTTPLVSGVAAGSPGCVSYSENGMGGQVAPSSTSYILLPLEAATGIPPGSILLNPHTGQPFVNPDGSPAIYNPPASQQPLRSTMVGQSQQQPQQQPSPPQQQVQPPQPQMAGPLVTQREDVATQFGQMNLSRQSSGETAEPPAGPVYPPSLLPQPTQQPSYVITSTGQQLPTGGFSGSGPPISQQVLQPPPSPQGFVQQPPAAQMPVYYYPSGQYPTSTAQQFRPVASIQFSAQRGQQMPQTAQQAGYQPVLSGQQGFQSLMGVQQPPQSQGVMSSQQGTPVQSVMVSYPTMSNYQVPMTQGSQGLPQQSYQQPIMLPNQAGQGSLPATGMPVYCNVTPPTPQNNLRLIGPHCPSSTVPVMSASCRTNCANMSNAGWQVKF</sequence>
<dbReference type="PROSITE" id="PS51061">
    <property type="entry name" value="R3H"/>
    <property type="match status" value="1"/>
</dbReference>
<organism evidence="5 6">
    <name type="scientific">Sus scrofa</name>
    <name type="common">Pig</name>
    <dbReference type="NCBI Taxonomy" id="9823"/>
    <lineage>
        <taxon>Eukaryota</taxon>
        <taxon>Metazoa</taxon>
        <taxon>Chordata</taxon>
        <taxon>Craniata</taxon>
        <taxon>Vertebrata</taxon>
        <taxon>Euteleostomi</taxon>
        <taxon>Mammalia</taxon>
        <taxon>Eutheria</taxon>
        <taxon>Laurasiatheria</taxon>
        <taxon>Artiodactyla</taxon>
        <taxon>Suina</taxon>
        <taxon>Suidae</taxon>
        <taxon>Sus</taxon>
    </lineage>
</organism>
<evidence type="ECO:0000256" key="1">
    <source>
        <dbReference type="ARBA" id="ARBA00022553"/>
    </source>
</evidence>
<dbReference type="SMART" id="SM00393">
    <property type="entry name" value="R3H"/>
    <property type="match status" value="1"/>
</dbReference>
<evidence type="ECO:0000313" key="6">
    <source>
        <dbReference type="Proteomes" id="UP000694720"/>
    </source>
</evidence>
<dbReference type="AlphaFoldDB" id="A0A8D1AL09"/>
<protein>
    <recommendedName>
        <fullName evidence="7">cAMP-regulated phosphoprotein 21</fullName>
    </recommendedName>
</protein>
<feature type="region of interest" description="Disordered" evidence="2">
    <location>
        <begin position="525"/>
        <end position="594"/>
    </location>
</feature>
<feature type="compositionally biased region" description="Polar residues" evidence="2">
    <location>
        <begin position="327"/>
        <end position="339"/>
    </location>
</feature>
<feature type="compositionally biased region" description="Basic and acidic residues" evidence="2">
    <location>
        <begin position="317"/>
        <end position="326"/>
    </location>
</feature>
<dbReference type="PANTHER" id="PTHR15672:SF14">
    <property type="entry name" value="CAMP-REGULATED PHOSPHOPROTEIN 21"/>
    <property type="match status" value="1"/>
</dbReference>
<dbReference type="FunFam" id="3.30.1370.50:FF:000001">
    <property type="entry name" value="R3H domain-containing protein 2 isoform 1"/>
    <property type="match status" value="1"/>
</dbReference>
<feature type="compositionally biased region" description="Low complexity" evidence="2">
    <location>
        <begin position="367"/>
        <end position="389"/>
    </location>
</feature>
<feature type="domain" description="SUZ" evidence="4">
    <location>
        <begin position="228"/>
        <end position="309"/>
    </location>
</feature>
<dbReference type="PANTHER" id="PTHR15672">
    <property type="entry name" value="CAMP-REGULATED PHOSPHOPROTEIN 21 RELATED R3H DOMAIN CONTAINING PROTEIN"/>
    <property type="match status" value="1"/>
</dbReference>
<evidence type="ECO:0000259" key="4">
    <source>
        <dbReference type="PROSITE" id="PS51673"/>
    </source>
</evidence>
<evidence type="ECO:0000313" key="5">
    <source>
        <dbReference type="Ensembl" id="ENSSSCP00035030412.1"/>
    </source>
</evidence>
<dbReference type="Ensembl" id="ENSSSCT00035074858.1">
    <property type="protein sequence ID" value="ENSSSCP00035030412.1"/>
    <property type="gene ID" value="ENSSSCG00035056049.1"/>
</dbReference>
<dbReference type="Pfam" id="PF01424">
    <property type="entry name" value="R3H"/>
    <property type="match status" value="1"/>
</dbReference>
<feature type="compositionally biased region" description="Low complexity" evidence="2">
    <location>
        <begin position="305"/>
        <end position="315"/>
    </location>
</feature>
<dbReference type="InterPro" id="IPR051937">
    <property type="entry name" value="R3H_domain_containing"/>
</dbReference>
<dbReference type="PROSITE" id="PS51673">
    <property type="entry name" value="SUZ"/>
    <property type="match status" value="1"/>
</dbReference>
<feature type="compositionally biased region" description="Pro residues" evidence="2">
    <location>
        <begin position="537"/>
        <end position="547"/>
    </location>
</feature>
<dbReference type="Proteomes" id="UP000694722">
    <property type="component" value="Unplaced"/>
</dbReference>
<dbReference type="Proteomes" id="UP000694720">
    <property type="component" value="Unplaced"/>
</dbReference>
<feature type="compositionally biased region" description="Polar residues" evidence="2">
    <location>
        <begin position="556"/>
        <end position="566"/>
    </location>
</feature>
<accession>A0A8D1AL09</accession>
<feature type="region of interest" description="Disordered" evidence="2">
    <location>
        <begin position="296"/>
        <end position="402"/>
    </location>
</feature>
<dbReference type="CDD" id="cd02642">
    <property type="entry name" value="R3H_encore_like"/>
    <property type="match status" value="1"/>
</dbReference>
<dbReference type="GO" id="GO:0003676">
    <property type="term" value="F:nucleic acid binding"/>
    <property type="evidence" value="ECO:0007669"/>
    <property type="project" value="UniProtKB-UniRule"/>
</dbReference>
<dbReference type="InterPro" id="IPR036867">
    <property type="entry name" value="R3H_dom_sf"/>
</dbReference>
<dbReference type="Ensembl" id="ENSSSCT00040047462.1">
    <property type="protein sequence ID" value="ENSSSCP00040019846.1"/>
    <property type="gene ID" value="ENSSSCG00040035228.1"/>
</dbReference>
<dbReference type="InterPro" id="IPR001374">
    <property type="entry name" value="R3H_dom"/>
</dbReference>
<dbReference type="Gene3D" id="3.30.1370.50">
    <property type="entry name" value="R3H-like domain"/>
    <property type="match status" value="1"/>
</dbReference>
<feature type="compositionally biased region" description="Polar residues" evidence="2">
    <location>
        <begin position="84"/>
        <end position="99"/>
    </location>
</feature>
<feature type="compositionally biased region" description="Basic and acidic residues" evidence="2">
    <location>
        <begin position="102"/>
        <end position="130"/>
    </location>
</feature>
<dbReference type="InterPro" id="IPR024771">
    <property type="entry name" value="SUZ"/>
</dbReference>
<proteinExistence type="predicted"/>
<dbReference type="SUPFAM" id="SSF82708">
    <property type="entry name" value="R3H domain"/>
    <property type="match status" value="1"/>
</dbReference>
<feature type="compositionally biased region" description="Polar residues" evidence="2">
    <location>
        <begin position="469"/>
        <end position="481"/>
    </location>
</feature>
<name>A0A8D1AL09_PIG</name>
<evidence type="ECO:0000259" key="3">
    <source>
        <dbReference type="PROSITE" id="PS51061"/>
    </source>
</evidence>
<reference evidence="5" key="1">
    <citation type="submission" date="2025-05" db="UniProtKB">
        <authorList>
            <consortium name="Ensembl"/>
        </authorList>
    </citation>
    <scope>IDENTIFICATION</scope>
</reference>